<dbReference type="Pfam" id="PF02518">
    <property type="entry name" value="HATPase_c"/>
    <property type="match status" value="1"/>
</dbReference>
<evidence type="ECO:0000256" key="4">
    <source>
        <dbReference type="ARBA" id="ARBA00022475"/>
    </source>
</evidence>
<evidence type="ECO:0000259" key="10">
    <source>
        <dbReference type="PROSITE" id="PS50109"/>
    </source>
</evidence>
<keyword evidence="7" id="KW-0547">Nucleotide-binding</keyword>
<keyword evidence="5" id="KW-0597">Phosphoprotein</keyword>
<dbReference type="SUPFAM" id="SSF55874">
    <property type="entry name" value="ATPase domain of HSP90 chaperone/DNA topoisomerase II/histidine kinase"/>
    <property type="match status" value="1"/>
</dbReference>
<feature type="non-terminal residue" evidence="11">
    <location>
        <position position="1"/>
    </location>
</feature>
<feature type="domain" description="Histidine kinase" evidence="10">
    <location>
        <begin position="49"/>
        <end position="254"/>
    </location>
</feature>
<dbReference type="EC" id="2.7.13.3" evidence="3"/>
<evidence type="ECO:0000256" key="2">
    <source>
        <dbReference type="ARBA" id="ARBA00004651"/>
    </source>
</evidence>
<dbReference type="SMART" id="SM00387">
    <property type="entry name" value="HATPase_c"/>
    <property type="match status" value="1"/>
</dbReference>
<dbReference type="AlphaFoldDB" id="A0A382PC46"/>
<dbReference type="PRINTS" id="PR00344">
    <property type="entry name" value="BCTRLSENSOR"/>
</dbReference>
<evidence type="ECO:0000256" key="7">
    <source>
        <dbReference type="ARBA" id="ARBA00022741"/>
    </source>
</evidence>
<evidence type="ECO:0000313" key="11">
    <source>
        <dbReference type="EMBL" id="SVC70806.1"/>
    </source>
</evidence>
<dbReference type="InterPro" id="IPR036097">
    <property type="entry name" value="HisK_dim/P_sf"/>
</dbReference>
<keyword evidence="4" id="KW-0472">Membrane</keyword>
<dbReference type="InterPro" id="IPR004358">
    <property type="entry name" value="Sig_transdc_His_kin-like_C"/>
</dbReference>
<dbReference type="PANTHER" id="PTHR44936:SF10">
    <property type="entry name" value="SENSOR PROTEIN RSTB"/>
    <property type="match status" value="1"/>
</dbReference>
<dbReference type="InterPro" id="IPR050980">
    <property type="entry name" value="2C_sensor_his_kinase"/>
</dbReference>
<dbReference type="GO" id="GO:0000155">
    <property type="term" value="F:phosphorelay sensor kinase activity"/>
    <property type="evidence" value="ECO:0007669"/>
    <property type="project" value="InterPro"/>
</dbReference>
<evidence type="ECO:0000256" key="3">
    <source>
        <dbReference type="ARBA" id="ARBA00012438"/>
    </source>
</evidence>
<accession>A0A382PC46</accession>
<sequence length="254" mass="28433">SLIISLIFISIYVYLFANSSRRISEALSQTRTTLANQKKISEIGSLSAAAVHELSTPLNTIFLILNDLRDEESVKNNNDIKKEVDLLKSQADRCRNILLTLSKNPENLKDNFFNKTTISNLVKINFDKFNNRKISLEINLMSNQDEPLILFKDELVYGIGNIIQNAIQHAISKIIINISWNQNEFIIIVSDDGSGFNDEVFDQIGQPYISKHKAGMGLGIFIAKNLIDNIGGSISFKNLKDSGASVEIKVKRVS</sequence>
<dbReference type="InterPro" id="IPR005467">
    <property type="entry name" value="His_kinase_dom"/>
</dbReference>
<dbReference type="EMBL" id="UINC01106264">
    <property type="protein sequence ID" value="SVC70806.1"/>
    <property type="molecule type" value="Genomic_DNA"/>
</dbReference>
<keyword evidence="6" id="KW-0808">Transferase</keyword>
<evidence type="ECO:0000256" key="8">
    <source>
        <dbReference type="ARBA" id="ARBA00022777"/>
    </source>
</evidence>
<keyword evidence="8" id="KW-0418">Kinase</keyword>
<comment type="subcellular location">
    <subcellularLocation>
        <location evidence="2">Cell membrane</location>
        <topology evidence="2">Multi-pass membrane protein</topology>
    </subcellularLocation>
</comment>
<dbReference type="InterPro" id="IPR003661">
    <property type="entry name" value="HisK_dim/P_dom"/>
</dbReference>
<dbReference type="GO" id="GO:0005524">
    <property type="term" value="F:ATP binding"/>
    <property type="evidence" value="ECO:0007669"/>
    <property type="project" value="UniProtKB-KW"/>
</dbReference>
<gene>
    <name evidence="11" type="ORF">METZ01_LOCUS323660</name>
</gene>
<evidence type="ECO:0000256" key="1">
    <source>
        <dbReference type="ARBA" id="ARBA00000085"/>
    </source>
</evidence>
<dbReference type="PANTHER" id="PTHR44936">
    <property type="entry name" value="SENSOR PROTEIN CREC"/>
    <property type="match status" value="1"/>
</dbReference>
<dbReference type="InterPro" id="IPR036890">
    <property type="entry name" value="HATPase_C_sf"/>
</dbReference>
<dbReference type="CDD" id="cd00082">
    <property type="entry name" value="HisKA"/>
    <property type="match status" value="1"/>
</dbReference>
<dbReference type="Gene3D" id="1.10.287.130">
    <property type="match status" value="1"/>
</dbReference>
<reference evidence="11" key="1">
    <citation type="submission" date="2018-05" db="EMBL/GenBank/DDBJ databases">
        <authorList>
            <person name="Lanie J.A."/>
            <person name="Ng W.-L."/>
            <person name="Kazmierczak K.M."/>
            <person name="Andrzejewski T.M."/>
            <person name="Davidsen T.M."/>
            <person name="Wayne K.J."/>
            <person name="Tettelin H."/>
            <person name="Glass J.I."/>
            <person name="Rusch D."/>
            <person name="Podicherti R."/>
            <person name="Tsui H.-C.T."/>
            <person name="Winkler M.E."/>
        </authorList>
    </citation>
    <scope>NUCLEOTIDE SEQUENCE</scope>
</reference>
<dbReference type="GO" id="GO:0005886">
    <property type="term" value="C:plasma membrane"/>
    <property type="evidence" value="ECO:0007669"/>
    <property type="project" value="UniProtKB-SubCell"/>
</dbReference>
<organism evidence="11">
    <name type="scientific">marine metagenome</name>
    <dbReference type="NCBI Taxonomy" id="408172"/>
    <lineage>
        <taxon>unclassified sequences</taxon>
        <taxon>metagenomes</taxon>
        <taxon>ecological metagenomes</taxon>
    </lineage>
</organism>
<proteinExistence type="predicted"/>
<dbReference type="PROSITE" id="PS50109">
    <property type="entry name" value="HIS_KIN"/>
    <property type="match status" value="1"/>
</dbReference>
<name>A0A382PC46_9ZZZZ</name>
<comment type="catalytic activity">
    <reaction evidence="1">
        <text>ATP + protein L-histidine = ADP + protein N-phospho-L-histidine.</text>
        <dbReference type="EC" id="2.7.13.3"/>
    </reaction>
</comment>
<evidence type="ECO:0000256" key="5">
    <source>
        <dbReference type="ARBA" id="ARBA00022553"/>
    </source>
</evidence>
<evidence type="ECO:0000256" key="6">
    <source>
        <dbReference type="ARBA" id="ARBA00022679"/>
    </source>
</evidence>
<evidence type="ECO:0000256" key="9">
    <source>
        <dbReference type="ARBA" id="ARBA00022840"/>
    </source>
</evidence>
<dbReference type="SUPFAM" id="SSF47384">
    <property type="entry name" value="Homodimeric domain of signal transducing histidine kinase"/>
    <property type="match status" value="1"/>
</dbReference>
<protein>
    <recommendedName>
        <fullName evidence="3">histidine kinase</fullName>
        <ecNumber evidence="3">2.7.13.3</ecNumber>
    </recommendedName>
</protein>
<dbReference type="Gene3D" id="3.30.565.10">
    <property type="entry name" value="Histidine kinase-like ATPase, C-terminal domain"/>
    <property type="match status" value="1"/>
</dbReference>
<keyword evidence="9" id="KW-0067">ATP-binding</keyword>
<keyword evidence="4" id="KW-1003">Cell membrane</keyword>
<dbReference type="InterPro" id="IPR003594">
    <property type="entry name" value="HATPase_dom"/>
</dbReference>